<dbReference type="Gene3D" id="1.10.101.10">
    <property type="entry name" value="PGBD-like superfamily/PGBD"/>
    <property type="match status" value="1"/>
</dbReference>
<dbReference type="STRING" id="634500.EbC_15170"/>
<dbReference type="PROSITE" id="PS52029">
    <property type="entry name" value="LD_TPASE"/>
    <property type="match status" value="1"/>
</dbReference>
<evidence type="ECO:0000256" key="3">
    <source>
        <dbReference type="ARBA" id="ARBA00022679"/>
    </source>
</evidence>
<dbReference type="InterPro" id="IPR036366">
    <property type="entry name" value="PGBDSf"/>
</dbReference>
<dbReference type="InterPro" id="IPR045380">
    <property type="entry name" value="LD_TPept_scaffold_dom"/>
</dbReference>
<dbReference type="SUPFAM" id="SSF47090">
    <property type="entry name" value="PGBD-like"/>
    <property type="match status" value="1"/>
</dbReference>
<protein>
    <submittedName>
        <fullName evidence="11">Conserved uncharacterized protein</fullName>
    </submittedName>
</protein>
<feature type="domain" description="L,D-TPase catalytic" evidence="10">
    <location>
        <begin position="375"/>
        <end position="556"/>
    </location>
</feature>
<dbReference type="GO" id="GO:0008360">
    <property type="term" value="P:regulation of cell shape"/>
    <property type="evidence" value="ECO:0007669"/>
    <property type="project" value="UniProtKB-UniRule"/>
</dbReference>
<reference evidence="11 12" key="1">
    <citation type="journal article" date="2010" name="BMC Genomics">
        <title>Genome comparison of the epiphytic bacteria Erwinia billingiae and E. tasmaniensis with the pear pathogen E. pyrifoliae.</title>
        <authorList>
            <person name="Kube M."/>
            <person name="Migdoll A.M."/>
            <person name="Gehring I."/>
            <person name="Heitmann K."/>
            <person name="Mayer Y."/>
            <person name="Kuhl H."/>
            <person name="Knaust F."/>
            <person name="Geider K."/>
            <person name="Reinhardt R."/>
        </authorList>
    </citation>
    <scope>NUCLEOTIDE SEQUENCE [LARGE SCALE GENOMIC DNA]</scope>
    <source>
        <strain evidence="11 12">Eb661</strain>
    </source>
</reference>
<dbReference type="Pfam" id="PF01471">
    <property type="entry name" value="PG_binding_1"/>
    <property type="match status" value="1"/>
</dbReference>
<feature type="chain" id="PRO_5003118104" evidence="9">
    <location>
        <begin position="30"/>
        <end position="616"/>
    </location>
</feature>
<dbReference type="CDD" id="cd16913">
    <property type="entry name" value="YkuD_like"/>
    <property type="match status" value="1"/>
</dbReference>
<dbReference type="GO" id="GO:0009252">
    <property type="term" value="P:peptidoglycan biosynthetic process"/>
    <property type="evidence" value="ECO:0007669"/>
    <property type="project" value="UniProtKB-UniPathway"/>
</dbReference>
<gene>
    <name evidence="11" type="ordered locus">EbC_15170</name>
</gene>
<evidence type="ECO:0000256" key="2">
    <source>
        <dbReference type="ARBA" id="ARBA00005992"/>
    </source>
</evidence>
<comment type="pathway">
    <text evidence="1 7">Cell wall biogenesis; peptidoglycan biosynthesis.</text>
</comment>
<dbReference type="InterPro" id="IPR002477">
    <property type="entry name" value="Peptidoglycan-bd-like"/>
</dbReference>
<dbReference type="InterPro" id="IPR038063">
    <property type="entry name" value="Transpep_catalytic_dom"/>
</dbReference>
<dbReference type="eggNOG" id="COG2989">
    <property type="taxonomic scope" value="Bacteria"/>
</dbReference>
<feature type="active site" description="Proton donor/acceptor" evidence="7">
    <location>
        <position position="510"/>
    </location>
</feature>
<dbReference type="GO" id="GO:0071555">
    <property type="term" value="P:cell wall organization"/>
    <property type="evidence" value="ECO:0007669"/>
    <property type="project" value="UniProtKB-UniRule"/>
</dbReference>
<dbReference type="GO" id="GO:0004180">
    <property type="term" value="F:carboxypeptidase activity"/>
    <property type="evidence" value="ECO:0007669"/>
    <property type="project" value="UniProtKB-ARBA"/>
</dbReference>
<dbReference type="UniPathway" id="UPA00219"/>
<dbReference type="NCBIfam" id="NF007891">
    <property type="entry name" value="PRK10594.1"/>
    <property type="match status" value="1"/>
</dbReference>
<dbReference type="KEGG" id="ebi:EbC_15170"/>
<evidence type="ECO:0000256" key="4">
    <source>
        <dbReference type="ARBA" id="ARBA00022960"/>
    </source>
</evidence>
<keyword evidence="12" id="KW-1185">Reference proteome</keyword>
<dbReference type="Pfam" id="PF03734">
    <property type="entry name" value="YkuD"/>
    <property type="match status" value="1"/>
</dbReference>
<dbReference type="InterPro" id="IPR005490">
    <property type="entry name" value="LD_TPept_cat_dom"/>
</dbReference>
<feature type="signal peptide" evidence="9">
    <location>
        <begin position="1"/>
        <end position="29"/>
    </location>
</feature>
<dbReference type="AlphaFoldDB" id="D8MQE1"/>
<evidence type="ECO:0000313" key="11">
    <source>
        <dbReference type="EMBL" id="CAX59048.1"/>
    </source>
</evidence>
<evidence type="ECO:0000256" key="7">
    <source>
        <dbReference type="PROSITE-ProRule" id="PRU01373"/>
    </source>
</evidence>
<dbReference type="Pfam" id="PF20142">
    <property type="entry name" value="Scaffold"/>
    <property type="match status" value="1"/>
</dbReference>
<accession>D8MQE1</accession>
<dbReference type="SUPFAM" id="SSF141523">
    <property type="entry name" value="L,D-transpeptidase catalytic domain-like"/>
    <property type="match status" value="1"/>
</dbReference>
<evidence type="ECO:0000256" key="5">
    <source>
        <dbReference type="ARBA" id="ARBA00022984"/>
    </source>
</evidence>
<keyword evidence="9" id="KW-0732">Signal</keyword>
<dbReference type="PANTHER" id="PTHR41533">
    <property type="entry name" value="L,D-TRANSPEPTIDASE HI_1667-RELATED"/>
    <property type="match status" value="1"/>
</dbReference>
<dbReference type="Proteomes" id="UP000008793">
    <property type="component" value="Chromosome"/>
</dbReference>
<dbReference type="InterPro" id="IPR052905">
    <property type="entry name" value="LD-transpeptidase_YkuD-like"/>
</dbReference>
<dbReference type="InterPro" id="IPR036365">
    <property type="entry name" value="PGBD-like_sf"/>
</dbReference>
<dbReference type="HOGENOM" id="CLU_020360_3_0_6"/>
<dbReference type="GO" id="GO:0016740">
    <property type="term" value="F:transferase activity"/>
    <property type="evidence" value="ECO:0007669"/>
    <property type="project" value="UniProtKB-KW"/>
</dbReference>
<evidence type="ECO:0000259" key="10">
    <source>
        <dbReference type="PROSITE" id="PS52029"/>
    </source>
</evidence>
<keyword evidence="3" id="KW-0808">Transferase</keyword>
<feature type="region of interest" description="Disordered" evidence="8">
    <location>
        <begin position="268"/>
        <end position="299"/>
    </location>
</feature>
<dbReference type="PANTHER" id="PTHR41533:SF1">
    <property type="entry name" value="L,D-TRANSPEPTIDASE YCBB-RELATED"/>
    <property type="match status" value="1"/>
</dbReference>
<organism evidence="12">
    <name type="scientific">Erwinia billingiae (strain Eb661)</name>
    <dbReference type="NCBI Taxonomy" id="634500"/>
    <lineage>
        <taxon>Bacteria</taxon>
        <taxon>Pseudomonadati</taxon>
        <taxon>Pseudomonadota</taxon>
        <taxon>Gammaproteobacteria</taxon>
        <taxon>Enterobacterales</taxon>
        <taxon>Erwiniaceae</taxon>
        <taxon>Erwinia</taxon>
    </lineage>
</organism>
<evidence type="ECO:0000256" key="8">
    <source>
        <dbReference type="SAM" id="MobiDB-lite"/>
    </source>
</evidence>
<evidence type="ECO:0000256" key="6">
    <source>
        <dbReference type="ARBA" id="ARBA00023316"/>
    </source>
</evidence>
<sequence length="616" mass="67844">MLLMKTNSARLALFSACLVLAGQMQPALAGIPPVSAPVTATYTPSQAQRHLLATLPAGYKPFYLTTLASLYATQGMQPLWQDRQAVQQFQQQLAEVAISGVQPQFNLWVKLLTDPSITGMARDVVLSDAMLGYLQFVSTVPAKGETWLYSNVPYKLEVPTLSVINQWQRAVEHGGTNAFVTSLAPQHPQYVLMHQALKTLLADNHPWPQLAAKQTLKPGQLSDDVPALRAILARTGMMTASAEGPKPTDEPVPTTSVPASFVDEEIASTPAPKPVDEQATVSPSATPLPENPNAANTPELAGQVQGNAVPADPTHIYSAELVEAVKRFQRWQGLEPDGAIGPRTREWLNVSPQLRASLLALNIQRLRLLPDDMHNGIMVNIPNYSLIYYLNGSQILASRVIVGRPDRKTPLMRSALNNVVLNPPWNVPTTLVRQDIVPKVKQDPAYLYKHNYTLLSGWSNDAEVIDPSMIDWRMVSAASFPYRIRQAPGATNSLGRYKFNMPSSDAIYLHDTPNHNLFQKDIRALSSGCVRVNKASDLANLLLQDAGWNDTRISSTLKEGDTRYVPIRHRIPVNLYYLTAWVADDGKAQYRTDIYNYDMTARSGVQSMAAAGQLML</sequence>
<proteinExistence type="inferred from homology"/>
<keyword evidence="5 7" id="KW-0573">Peptidoglycan synthesis</keyword>
<dbReference type="Gene3D" id="2.40.440.10">
    <property type="entry name" value="L,D-transpeptidase catalytic domain-like"/>
    <property type="match status" value="1"/>
</dbReference>
<keyword evidence="4 7" id="KW-0133">Cell shape</keyword>
<evidence type="ECO:0000256" key="1">
    <source>
        <dbReference type="ARBA" id="ARBA00004752"/>
    </source>
</evidence>
<evidence type="ECO:0000256" key="9">
    <source>
        <dbReference type="SAM" id="SignalP"/>
    </source>
</evidence>
<name>D8MQE1_ERWBE</name>
<comment type="similarity">
    <text evidence="2">Belongs to the YkuD family.</text>
</comment>
<keyword evidence="6 7" id="KW-0961">Cell wall biogenesis/degradation</keyword>
<feature type="active site" description="Nucleophile" evidence="7">
    <location>
        <position position="529"/>
    </location>
</feature>
<evidence type="ECO:0000313" key="12">
    <source>
        <dbReference type="Proteomes" id="UP000008793"/>
    </source>
</evidence>
<dbReference type="EMBL" id="FP236843">
    <property type="protein sequence ID" value="CAX59048.1"/>
    <property type="molecule type" value="Genomic_DNA"/>
</dbReference>